<dbReference type="PRINTS" id="PR00370">
    <property type="entry name" value="FMOXYGENASE"/>
</dbReference>
<dbReference type="InterPro" id="IPR020946">
    <property type="entry name" value="Flavin_mOase-like"/>
</dbReference>
<organism evidence="6 7">
    <name type="scientific">Apiospora kogelbergensis</name>
    <dbReference type="NCBI Taxonomy" id="1337665"/>
    <lineage>
        <taxon>Eukaryota</taxon>
        <taxon>Fungi</taxon>
        <taxon>Dikarya</taxon>
        <taxon>Ascomycota</taxon>
        <taxon>Pezizomycotina</taxon>
        <taxon>Sordariomycetes</taxon>
        <taxon>Xylariomycetidae</taxon>
        <taxon>Amphisphaeriales</taxon>
        <taxon>Apiosporaceae</taxon>
        <taxon>Apiospora</taxon>
    </lineage>
</organism>
<reference evidence="6 7" key="1">
    <citation type="submission" date="2023-01" db="EMBL/GenBank/DDBJ databases">
        <title>Analysis of 21 Apiospora genomes using comparative genomics revels a genus with tremendous synthesis potential of carbohydrate active enzymes and secondary metabolites.</title>
        <authorList>
            <person name="Sorensen T."/>
        </authorList>
    </citation>
    <scope>NUCLEOTIDE SEQUENCE [LARGE SCALE GENOMIC DNA]</scope>
    <source>
        <strain evidence="6 7">CBS 117206</strain>
    </source>
</reference>
<dbReference type="GO" id="GO:0050660">
    <property type="term" value="F:flavin adenine dinucleotide binding"/>
    <property type="evidence" value="ECO:0007669"/>
    <property type="project" value="InterPro"/>
</dbReference>
<dbReference type="SUPFAM" id="SSF51905">
    <property type="entry name" value="FAD/NAD(P)-binding domain"/>
    <property type="match status" value="1"/>
</dbReference>
<comment type="similarity">
    <text evidence="1">Belongs to the FMO family.</text>
</comment>
<evidence type="ECO:0000256" key="2">
    <source>
        <dbReference type="ARBA" id="ARBA00022630"/>
    </source>
</evidence>
<proteinExistence type="inferred from homology"/>
<accession>A0AAW0QFZ4</accession>
<keyword evidence="5" id="KW-0560">Oxidoreductase</keyword>
<evidence type="ECO:0000313" key="6">
    <source>
        <dbReference type="EMBL" id="KAK8096922.1"/>
    </source>
</evidence>
<gene>
    <name evidence="6" type="ORF">PG999_012866</name>
</gene>
<dbReference type="PANTHER" id="PTHR23023">
    <property type="entry name" value="DIMETHYLANILINE MONOOXYGENASE"/>
    <property type="match status" value="1"/>
</dbReference>
<comment type="caution">
    <text evidence="6">The sequence shown here is derived from an EMBL/GenBank/DDBJ whole genome shotgun (WGS) entry which is preliminary data.</text>
</comment>
<keyword evidence="2" id="KW-0285">Flavoprotein</keyword>
<evidence type="ECO:0000313" key="7">
    <source>
        <dbReference type="Proteomes" id="UP001392437"/>
    </source>
</evidence>
<dbReference type="InterPro" id="IPR036188">
    <property type="entry name" value="FAD/NAD-bd_sf"/>
</dbReference>
<dbReference type="GO" id="GO:0004499">
    <property type="term" value="F:N,N-dimethylaniline monooxygenase activity"/>
    <property type="evidence" value="ECO:0007669"/>
    <property type="project" value="InterPro"/>
</dbReference>
<dbReference type="Gene3D" id="3.50.50.60">
    <property type="entry name" value="FAD/NAD(P)-binding domain"/>
    <property type="match status" value="2"/>
</dbReference>
<dbReference type="AlphaFoldDB" id="A0AAW0QFZ4"/>
<dbReference type="InterPro" id="IPR050346">
    <property type="entry name" value="FMO-like"/>
</dbReference>
<evidence type="ECO:0000256" key="4">
    <source>
        <dbReference type="ARBA" id="ARBA00022857"/>
    </source>
</evidence>
<keyword evidence="4" id="KW-0521">NADP</keyword>
<name>A0AAW0QFZ4_9PEZI</name>
<evidence type="ECO:0000256" key="5">
    <source>
        <dbReference type="ARBA" id="ARBA00023002"/>
    </source>
</evidence>
<evidence type="ECO:0000256" key="3">
    <source>
        <dbReference type="ARBA" id="ARBA00022827"/>
    </source>
</evidence>
<dbReference type="EMBL" id="JAQQWP010000010">
    <property type="protein sequence ID" value="KAK8096922.1"/>
    <property type="molecule type" value="Genomic_DNA"/>
</dbReference>
<dbReference type="GO" id="GO:0050661">
    <property type="term" value="F:NADP binding"/>
    <property type="evidence" value="ECO:0007669"/>
    <property type="project" value="InterPro"/>
</dbReference>
<keyword evidence="7" id="KW-1185">Reference proteome</keyword>
<evidence type="ECO:0008006" key="8">
    <source>
        <dbReference type="Google" id="ProtNLM"/>
    </source>
</evidence>
<protein>
    <recommendedName>
        <fullName evidence="8">Flavin-containing monooxygenase</fullName>
    </recommendedName>
</protein>
<dbReference type="InterPro" id="IPR000960">
    <property type="entry name" value="Flavin_mOase"/>
</dbReference>
<dbReference type="Pfam" id="PF00743">
    <property type="entry name" value="FMO-like"/>
    <property type="match status" value="1"/>
</dbReference>
<keyword evidence="3" id="KW-0274">FAD</keyword>
<evidence type="ECO:0000256" key="1">
    <source>
        <dbReference type="ARBA" id="ARBA00009183"/>
    </source>
</evidence>
<sequence>MTEQTVAVIGAGVSGLTAAKCLRAEGLYVRVFERATGPGGVWLYSCDATAPFASPMYDPLETNYPRDLMEFANHPWPDNSPLYPSHQQVLGYLQSYGEGVEVDYGTEVVDICKRTAMHPHRWRVTIQHANSKKKFDLNFDAVVICIGTFDKPFMSEHDGLAEWEMACPGSVLHSKSFRDFESYRSKNVVVVGDGPSGQDIANRLAGVAKNIWVSTRKTKRKPANPKLTPIGPIKKFHNKSGSIEFEDGQTIAEVDKVIYCTGEKNLNIDTKAHQLSYPECKEYIETLQMRIVEDAASPRGSPITPDNKPFRWTKRIEWTMSNRGDIGKAYKGKACLRKKYPTPESLGFKGVPRRE</sequence>
<dbReference type="Proteomes" id="UP001392437">
    <property type="component" value="Unassembled WGS sequence"/>
</dbReference>